<feature type="compositionally biased region" description="Basic and acidic residues" evidence="1">
    <location>
        <begin position="18"/>
        <end position="33"/>
    </location>
</feature>
<comment type="caution">
    <text evidence="2">The sequence shown here is derived from an EMBL/GenBank/DDBJ whole genome shotgun (WGS) entry which is preliminary data.</text>
</comment>
<name>A0ABS2SLZ7_9MICO</name>
<gene>
    <name evidence="2" type="ORF">JOE56_001986</name>
</gene>
<organism evidence="2 3">
    <name type="scientific">Brevibacterium paucivorans</name>
    <dbReference type="NCBI Taxonomy" id="170994"/>
    <lineage>
        <taxon>Bacteria</taxon>
        <taxon>Bacillati</taxon>
        <taxon>Actinomycetota</taxon>
        <taxon>Actinomycetes</taxon>
        <taxon>Micrococcales</taxon>
        <taxon>Brevibacteriaceae</taxon>
        <taxon>Brevibacterium</taxon>
    </lineage>
</organism>
<accession>A0ABS2SLZ7</accession>
<reference evidence="2 3" key="1">
    <citation type="submission" date="2021-01" db="EMBL/GenBank/DDBJ databases">
        <title>Sequencing the genomes of 1000 actinobacteria strains.</title>
        <authorList>
            <person name="Klenk H.-P."/>
        </authorList>
    </citation>
    <scope>NUCLEOTIDE SEQUENCE [LARGE SCALE GENOMIC DNA]</scope>
    <source>
        <strain evidence="2 3">DSM 13657</strain>
    </source>
</reference>
<sequence>MLAGERDQQAPALQVGAVEHDRRQDLAGDRRLGYLDVPAPRRRCTKRASRPPEAALGRRGSATTRRNGRAGHAG</sequence>
<protein>
    <submittedName>
        <fullName evidence="2">Uncharacterized protein</fullName>
    </submittedName>
</protein>
<proteinExistence type="predicted"/>
<evidence type="ECO:0000313" key="2">
    <source>
        <dbReference type="EMBL" id="MBM7817292.1"/>
    </source>
</evidence>
<evidence type="ECO:0000256" key="1">
    <source>
        <dbReference type="SAM" id="MobiDB-lite"/>
    </source>
</evidence>
<dbReference type="EMBL" id="JAFBCP010000001">
    <property type="protein sequence ID" value="MBM7817292.1"/>
    <property type="molecule type" value="Genomic_DNA"/>
</dbReference>
<feature type="region of interest" description="Disordered" evidence="1">
    <location>
        <begin position="1"/>
        <end position="74"/>
    </location>
</feature>
<dbReference type="Proteomes" id="UP000809290">
    <property type="component" value="Unassembled WGS sequence"/>
</dbReference>
<keyword evidence="3" id="KW-1185">Reference proteome</keyword>
<evidence type="ECO:0000313" key="3">
    <source>
        <dbReference type="Proteomes" id="UP000809290"/>
    </source>
</evidence>
<feature type="compositionally biased region" description="Basic residues" evidence="1">
    <location>
        <begin position="40"/>
        <end position="49"/>
    </location>
</feature>